<evidence type="ECO:0008006" key="3">
    <source>
        <dbReference type="Google" id="ProtNLM"/>
    </source>
</evidence>
<name>A0A1R3VER4_9HYPH</name>
<keyword evidence="2" id="KW-1185">Reference proteome</keyword>
<dbReference type="STRING" id="1631249.BQ8794_30340"/>
<dbReference type="Proteomes" id="UP000188388">
    <property type="component" value="Unassembled WGS sequence"/>
</dbReference>
<gene>
    <name evidence="1" type="ORF">BQ8794_30340</name>
</gene>
<evidence type="ECO:0000313" key="2">
    <source>
        <dbReference type="Proteomes" id="UP000188388"/>
    </source>
</evidence>
<evidence type="ECO:0000313" key="1">
    <source>
        <dbReference type="EMBL" id="SIT56891.1"/>
    </source>
</evidence>
<dbReference type="AlphaFoldDB" id="A0A1R3VER4"/>
<accession>A0A1R3VER4</accession>
<protein>
    <recommendedName>
        <fullName evidence="3">Anti-sigma factor NepR domain-containing protein</fullName>
    </recommendedName>
</protein>
<proteinExistence type="predicted"/>
<dbReference type="EMBL" id="FTPD01000023">
    <property type="protein sequence ID" value="SIT56891.1"/>
    <property type="molecule type" value="Genomic_DNA"/>
</dbReference>
<organism evidence="1 2">
    <name type="scientific">Mesorhizobium prunaredense</name>
    <dbReference type="NCBI Taxonomy" id="1631249"/>
    <lineage>
        <taxon>Bacteria</taxon>
        <taxon>Pseudomonadati</taxon>
        <taxon>Pseudomonadota</taxon>
        <taxon>Alphaproteobacteria</taxon>
        <taxon>Hyphomicrobiales</taxon>
        <taxon>Phyllobacteriaceae</taxon>
        <taxon>Mesorhizobium</taxon>
    </lineage>
</organism>
<sequence length="65" mass="7154">MERQPLPRMNDNGKADDQLAAMVAAFFASINDLDAPADLLAAFREKVNRAKDRNNGSSRHAPDVE</sequence>
<reference evidence="2" key="1">
    <citation type="submission" date="2017-01" db="EMBL/GenBank/DDBJ databases">
        <authorList>
            <person name="Brunel B."/>
        </authorList>
    </citation>
    <scope>NUCLEOTIDE SEQUENCE [LARGE SCALE GENOMIC DNA]</scope>
</reference>